<evidence type="ECO:0000256" key="2">
    <source>
        <dbReference type="SAM" id="SignalP"/>
    </source>
</evidence>
<feature type="signal peptide" evidence="2">
    <location>
        <begin position="1"/>
        <end position="21"/>
    </location>
</feature>
<gene>
    <name evidence="3" type="ORF">DARMORV10_C02P15380.1</name>
</gene>
<reference evidence="3" key="1">
    <citation type="submission" date="2021-01" db="EMBL/GenBank/DDBJ databases">
        <authorList>
            <consortium name="Genoscope - CEA"/>
            <person name="William W."/>
        </authorList>
    </citation>
    <scope>NUCLEOTIDE SEQUENCE</scope>
</reference>
<evidence type="ECO:0000256" key="1">
    <source>
        <dbReference type="SAM" id="MobiDB-lite"/>
    </source>
</evidence>
<dbReference type="AlphaFoldDB" id="A0A816K3X2"/>
<protein>
    <submittedName>
        <fullName evidence="3">(rape) hypothetical protein</fullName>
    </submittedName>
</protein>
<feature type="non-terminal residue" evidence="3">
    <location>
        <position position="155"/>
    </location>
</feature>
<keyword evidence="2" id="KW-0732">Signal</keyword>
<dbReference type="Proteomes" id="UP001295469">
    <property type="component" value="Chromosome C02"/>
</dbReference>
<name>A0A816K3X2_BRANA</name>
<accession>A0A816K3X2</accession>
<proteinExistence type="predicted"/>
<feature type="chain" id="PRO_5033015294" evidence="2">
    <location>
        <begin position="22"/>
        <end position="155"/>
    </location>
</feature>
<feature type="region of interest" description="Disordered" evidence="1">
    <location>
        <begin position="49"/>
        <end position="112"/>
    </location>
</feature>
<dbReference type="EMBL" id="HG994366">
    <property type="protein sequence ID" value="CAF1894158.1"/>
    <property type="molecule type" value="Genomic_DNA"/>
</dbReference>
<evidence type="ECO:0000313" key="3">
    <source>
        <dbReference type="EMBL" id="CAF1894158.1"/>
    </source>
</evidence>
<sequence length="155" mass="17020">AEPPARFPALLLPLLGALTNALLGSSSKTQVRLESLKSMRNLDLERLKEIPNATPSGPGPQFYSEYRSLPGSELDQNGLGAAWDEVQRDGPTMPPMGPTLQENIKDSEGKNRPPQRVLSNFLHSFVVVAFPFVQHLSLCWDCHKVTNNAYVIVVA</sequence>
<organism evidence="3">
    <name type="scientific">Brassica napus</name>
    <name type="common">Rape</name>
    <dbReference type="NCBI Taxonomy" id="3708"/>
    <lineage>
        <taxon>Eukaryota</taxon>
        <taxon>Viridiplantae</taxon>
        <taxon>Streptophyta</taxon>
        <taxon>Embryophyta</taxon>
        <taxon>Tracheophyta</taxon>
        <taxon>Spermatophyta</taxon>
        <taxon>Magnoliopsida</taxon>
        <taxon>eudicotyledons</taxon>
        <taxon>Gunneridae</taxon>
        <taxon>Pentapetalae</taxon>
        <taxon>rosids</taxon>
        <taxon>malvids</taxon>
        <taxon>Brassicales</taxon>
        <taxon>Brassicaceae</taxon>
        <taxon>Brassiceae</taxon>
        <taxon>Brassica</taxon>
    </lineage>
</organism>